<evidence type="ECO:0000259" key="6">
    <source>
        <dbReference type="PROSITE" id="PS51123"/>
    </source>
</evidence>
<dbReference type="GO" id="GO:0009279">
    <property type="term" value="C:cell outer membrane"/>
    <property type="evidence" value="ECO:0007669"/>
    <property type="project" value="UniProtKB-SubCell"/>
</dbReference>
<accession>A0A5C6ZMC4</accession>
<feature type="domain" description="OmpA-like" evidence="6">
    <location>
        <begin position="228"/>
        <end position="337"/>
    </location>
</feature>
<comment type="subcellular location">
    <subcellularLocation>
        <location evidence="1">Cell outer membrane</location>
    </subcellularLocation>
</comment>
<evidence type="ECO:0000313" key="8">
    <source>
        <dbReference type="Proteomes" id="UP000321578"/>
    </source>
</evidence>
<dbReference type="PRINTS" id="PR01021">
    <property type="entry name" value="OMPADOMAIN"/>
</dbReference>
<feature type="coiled-coil region" evidence="5">
    <location>
        <begin position="165"/>
        <end position="215"/>
    </location>
</feature>
<evidence type="ECO:0000256" key="5">
    <source>
        <dbReference type="SAM" id="Coils"/>
    </source>
</evidence>
<reference evidence="7 8" key="1">
    <citation type="submission" date="2019-08" db="EMBL/GenBank/DDBJ databases">
        <title>Genomes of Subsaximicrobium wynnwilliamsii strains.</title>
        <authorList>
            <person name="Bowman J.P."/>
        </authorList>
    </citation>
    <scope>NUCLEOTIDE SEQUENCE [LARGE SCALE GENOMIC DNA]</scope>
    <source>
        <strain evidence="7 8">2-80-2</strain>
    </source>
</reference>
<dbReference type="PANTHER" id="PTHR30329">
    <property type="entry name" value="STATOR ELEMENT OF FLAGELLAR MOTOR COMPLEX"/>
    <property type="match status" value="1"/>
</dbReference>
<keyword evidence="8" id="KW-1185">Reference proteome</keyword>
<evidence type="ECO:0000256" key="1">
    <source>
        <dbReference type="ARBA" id="ARBA00004442"/>
    </source>
</evidence>
<dbReference type="InterPro" id="IPR006665">
    <property type="entry name" value="OmpA-like"/>
</dbReference>
<name>A0A5C6ZMC4_9FLAO</name>
<protein>
    <submittedName>
        <fullName evidence="7">OmpA family protein</fullName>
    </submittedName>
</protein>
<evidence type="ECO:0000256" key="4">
    <source>
        <dbReference type="PROSITE-ProRule" id="PRU00473"/>
    </source>
</evidence>
<dbReference type="AlphaFoldDB" id="A0A5C6ZMC4"/>
<dbReference type="RefSeq" id="WP_147085054.1">
    <property type="nucleotide sequence ID" value="NZ_VORM01000001.1"/>
</dbReference>
<proteinExistence type="predicted"/>
<dbReference type="PANTHER" id="PTHR30329:SF21">
    <property type="entry name" value="LIPOPROTEIN YIAD-RELATED"/>
    <property type="match status" value="1"/>
</dbReference>
<evidence type="ECO:0000256" key="3">
    <source>
        <dbReference type="ARBA" id="ARBA00023237"/>
    </source>
</evidence>
<dbReference type="InterPro" id="IPR050330">
    <property type="entry name" value="Bact_OuterMem_StrucFunc"/>
</dbReference>
<dbReference type="InterPro" id="IPR006664">
    <property type="entry name" value="OMP_bac"/>
</dbReference>
<dbReference type="OrthoDB" id="1149075at2"/>
<dbReference type="PROSITE" id="PS51123">
    <property type="entry name" value="OMPA_2"/>
    <property type="match status" value="1"/>
</dbReference>
<keyword evidence="2 4" id="KW-0472">Membrane</keyword>
<comment type="caution">
    <text evidence="7">The sequence shown here is derived from an EMBL/GenBank/DDBJ whole genome shotgun (WGS) entry which is preliminary data.</text>
</comment>
<sequence>MLKINTTATIKAIVLSVGMLFSVGLFAQSEKSSEEKISDESIIVMTKSELNSFLSTIAEARRSQLQERESRRVKEDLAELRLKYQERPGMQTGGYNTISNQQILRELQYLNQRIDNLSSYNNKMPSMNRDNSTIIMPSNAAPSQPYPLNDRSSTTVIPTSNNKKIKQLEAQIDSLKLAEANKANLQRENSFVDSLTMMKDRIKNVRRQMDSLDRKIIDAEKFAKPEKTTEDKSYFKQQIYFDNNSETLRGDYFPYIQEMTQILIKYPETKVMLEGWASTVGKADYNKQLSMRRAEAVEKALLNNRIDASRIITSFRGEDKVSSDQYARRVDMSIIVR</sequence>
<dbReference type="CDD" id="cd07185">
    <property type="entry name" value="OmpA_C-like"/>
    <property type="match status" value="1"/>
</dbReference>
<dbReference type="Pfam" id="PF00691">
    <property type="entry name" value="OmpA"/>
    <property type="match status" value="1"/>
</dbReference>
<dbReference type="Gene3D" id="3.30.1330.60">
    <property type="entry name" value="OmpA-like domain"/>
    <property type="match status" value="1"/>
</dbReference>
<dbReference type="Proteomes" id="UP000321578">
    <property type="component" value="Unassembled WGS sequence"/>
</dbReference>
<keyword evidence="3" id="KW-0998">Cell outer membrane</keyword>
<evidence type="ECO:0000256" key="2">
    <source>
        <dbReference type="ARBA" id="ARBA00023136"/>
    </source>
</evidence>
<organism evidence="7 8">
    <name type="scientific">Subsaximicrobium wynnwilliamsii</name>
    <dbReference type="NCBI Taxonomy" id="291179"/>
    <lineage>
        <taxon>Bacteria</taxon>
        <taxon>Pseudomonadati</taxon>
        <taxon>Bacteroidota</taxon>
        <taxon>Flavobacteriia</taxon>
        <taxon>Flavobacteriales</taxon>
        <taxon>Flavobacteriaceae</taxon>
        <taxon>Subsaximicrobium</taxon>
    </lineage>
</organism>
<evidence type="ECO:0000313" key="7">
    <source>
        <dbReference type="EMBL" id="TXD90952.1"/>
    </source>
</evidence>
<gene>
    <name evidence="7" type="ORF">ESY86_03080</name>
</gene>
<keyword evidence="5" id="KW-0175">Coiled coil</keyword>
<dbReference type="SUPFAM" id="SSF103088">
    <property type="entry name" value="OmpA-like"/>
    <property type="match status" value="1"/>
</dbReference>
<dbReference type="EMBL" id="VORO01000002">
    <property type="protein sequence ID" value="TXD90952.1"/>
    <property type="molecule type" value="Genomic_DNA"/>
</dbReference>
<dbReference type="InterPro" id="IPR036737">
    <property type="entry name" value="OmpA-like_sf"/>
</dbReference>